<evidence type="ECO:0000256" key="1">
    <source>
        <dbReference type="SAM" id="MobiDB-lite"/>
    </source>
</evidence>
<reference evidence="3" key="1">
    <citation type="journal article" date="2019" name="Int. J. Syst. Evol. Microbiol.">
        <title>The Global Catalogue of Microorganisms (GCM) 10K type strain sequencing project: providing services to taxonomists for standard genome sequencing and annotation.</title>
        <authorList>
            <consortium name="The Broad Institute Genomics Platform"/>
            <consortium name="The Broad Institute Genome Sequencing Center for Infectious Disease"/>
            <person name="Wu L."/>
            <person name="Ma J."/>
        </authorList>
    </citation>
    <scope>NUCLEOTIDE SEQUENCE [LARGE SCALE GENOMIC DNA]</scope>
    <source>
        <strain evidence="3">JCM 16929</strain>
    </source>
</reference>
<dbReference type="RefSeq" id="WP_344808184.1">
    <property type="nucleotide sequence ID" value="NZ_BAABAB010000036.1"/>
</dbReference>
<keyword evidence="3" id="KW-1185">Reference proteome</keyword>
<feature type="region of interest" description="Disordered" evidence="1">
    <location>
        <begin position="1"/>
        <end position="27"/>
    </location>
</feature>
<protein>
    <submittedName>
        <fullName evidence="2">Uncharacterized protein</fullName>
    </submittedName>
</protein>
<dbReference type="EMBL" id="BAABAB010000036">
    <property type="protein sequence ID" value="GAA3634623.1"/>
    <property type="molecule type" value="Genomic_DNA"/>
</dbReference>
<gene>
    <name evidence="2" type="ORF">GCM10022236_41500</name>
</gene>
<comment type="caution">
    <text evidence="2">The sequence shown here is derived from an EMBL/GenBank/DDBJ whole genome shotgun (WGS) entry which is preliminary data.</text>
</comment>
<accession>A0ABP7AK76</accession>
<organism evidence="2 3">
    <name type="scientific">Microlunatus ginsengisoli</name>
    <dbReference type="NCBI Taxonomy" id="363863"/>
    <lineage>
        <taxon>Bacteria</taxon>
        <taxon>Bacillati</taxon>
        <taxon>Actinomycetota</taxon>
        <taxon>Actinomycetes</taxon>
        <taxon>Propionibacteriales</taxon>
        <taxon>Propionibacteriaceae</taxon>
        <taxon>Microlunatus</taxon>
    </lineage>
</organism>
<proteinExistence type="predicted"/>
<dbReference type="Proteomes" id="UP001501490">
    <property type="component" value="Unassembled WGS sequence"/>
</dbReference>
<name>A0ABP7AK76_9ACTN</name>
<evidence type="ECO:0000313" key="3">
    <source>
        <dbReference type="Proteomes" id="UP001501490"/>
    </source>
</evidence>
<sequence>MVTPNRRPAGSPHSTGGQYAAPTQSESHLDLGGTLAVEDHYRAVFDATDDAARYADNRVGTSRRLADRDAEDLRQDALEQWWRDRQRGHAIATDAGYARTVAHFQATKLGDRMRAEDRRANRQLAAWEIRFEQTWFRSPTRRERDAQAASILEHWPDRRHLPTAGFHTRTLSGQEVSYPGRADDRGVDLLAQLAVRGDNSSIGQVMRTGDRFDADEDRDPQPLEPGTWTTAAIALTEGSIGVSRPRRVAARRISCAALAEARKAPMPQVGCLSHAAASKASTKLRLYPGGVPGAIATWRSGEDDAGTEALFAPFGPNLDEGQRDDVCDLLELGEPRTLWFSAAWVADEHNAVTVRRIVAQAAGPGRAA</sequence>
<feature type="compositionally biased region" description="Polar residues" evidence="1">
    <location>
        <begin position="12"/>
        <end position="26"/>
    </location>
</feature>
<evidence type="ECO:0000313" key="2">
    <source>
        <dbReference type="EMBL" id="GAA3634623.1"/>
    </source>
</evidence>